<evidence type="ECO:0000256" key="3">
    <source>
        <dbReference type="ARBA" id="ARBA00022692"/>
    </source>
</evidence>
<evidence type="ECO:0000256" key="1">
    <source>
        <dbReference type="ARBA" id="ARBA00004141"/>
    </source>
</evidence>
<evidence type="ECO:0000313" key="8">
    <source>
        <dbReference type="EMBL" id="KAF5322812.1"/>
    </source>
</evidence>
<keyword evidence="5 7" id="KW-0472">Membrane</keyword>
<comment type="similarity">
    <text evidence="2">Belongs to the paxB family.</text>
</comment>
<feature type="transmembrane region" description="Helical" evidence="7">
    <location>
        <begin position="165"/>
        <end position="182"/>
    </location>
</feature>
<reference evidence="8 9" key="1">
    <citation type="journal article" date="2020" name="ISME J.">
        <title>Uncovering the hidden diversity of litter-decomposition mechanisms in mushroom-forming fungi.</title>
        <authorList>
            <person name="Floudas D."/>
            <person name="Bentzer J."/>
            <person name="Ahren D."/>
            <person name="Johansson T."/>
            <person name="Persson P."/>
            <person name="Tunlid A."/>
        </authorList>
    </citation>
    <scope>NUCLEOTIDE SEQUENCE [LARGE SCALE GENOMIC DNA]</scope>
    <source>
        <strain evidence="8 9">CBS 101986</strain>
    </source>
</reference>
<dbReference type="EMBL" id="JAACJJ010000028">
    <property type="protein sequence ID" value="KAF5322812.1"/>
    <property type="molecule type" value="Genomic_DNA"/>
</dbReference>
<dbReference type="AlphaFoldDB" id="A0A8H5F420"/>
<dbReference type="PANTHER" id="PTHR42038">
    <property type="match status" value="1"/>
</dbReference>
<keyword evidence="3 7" id="KW-0812">Transmembrane</keyword>
<feature type="transmembrane region" description="Helical" evidence="7">
    <location>
        <begin position="194"/>
        <end position="212"/>
    </location>
</feature>
<feature type="transmembrane region" description="Helical" evidence="7">
    <location>
        <begin position="131"/>
        <end position="153"/>
    </location>
</feature>
<gene>
    <name evidence="8" type="ORF">D9619_000375</name>
</gene>
<evidence type="ECO:0000256" key="7">
    <source>
        <dbReference type="SAM" id="Phobius"/>
    </source>
</evidence>
<feature type="transmembrane region" description="Helical" evidence="7">
    <location>
        <begin position="41"/>
        <end position="63"/>
    </location>
</feature>
<name>A0A8H5F420_9AGAR</name>
<protein>
    <submittedName>
        <fullName evidence="8">Uncharacterized protein</fullName>
    </submittedName>
</protein>
<accession>A0A8H5F420</accession>
<comment type="subcellular location">
    <subcellularLocation>
        <location evidence="1">Membrane</location>
        <topology evidence="1">Multi-pass membrane protein</topology>
    </subcellularLocation>
</comment>
<evidence type="ECO:0000256" key="2">
    <source>
        <dbReference type="ARBA" id="ARBA00006757"/>
    </source>
</evidence>
<feature type="compositionally biased region" description="Low complexity" evidence="6">
    <location>
        <begin position="1"/>
        <end position="17"/>
    </location>
</feature>
<evidence type="ECO:0000256" key="5">
    <source>
        <dbReference type="ARBA" id="ARBA00023136"/>
    </source>
</evidence>
<feature type="transmembrane region" description="Helical" evidence="7">
    <location>
        <begin position="224"/>
        <end position="243"/>
    </location>
</feature>
<evidence type="ECO:0000256" key="4">
    <source>
        <dbReference type="ARBA" id="ARBA00022989"/>
    </source>
</evidence>
<keyword evidence="9" id="KW-1185">Reference proteome</keyword>
<comment type="caution">
    <text evidence="8">The sequence shown here is derived from an EMBL/GenBank/DDBJ whole genome shotgun (WGS) entry which is preliminary data.</text>
</comment>
<dbReference type="GO" id="GO:0016829">
    <property type="term" value="F:lyase activity"/>
    <property type="evidence" value="ECO:0007669"/>
    <property type="project" value="InterPro"/>
</dbReference>
<evidence type="ECO:0000313" key="9">
    <source>
        <dbReference type="Proteomes" id="UP000567179"/>
    </source>
</evidence>
<sequence>MTKSYSRSTSASPATSDSESDTDTEYSKRSSSEAPPQYSHLLAGFLNGLCGVCWSAAYVLYVLQARKDESAGMPLPALMLNITWEFVYTFVYKLNGIGRLIHFPWVFIDGLLVVETLRFGPKAWVATSPIIAEYFVQIFCIGTLLALSAQWTFANQFSRRNASFWSAYVCQNVLSWGSLWMLASAGQAGGHSMAIWWFRFIGSFAANLRYLYRVNVWPGKYGFLAGPFAMWILWMPCIADLLYPFAYKFIVHAAYDIAQK</sequence>
<dbReference type="Pfam" id="PF25129">
    <property type="entry name" value="Pyr4-TMTC"/>
    <property type="match status" value="1"/>
</dbReference>
<keyword evidence="4 7" id="KW-1133">Transmembrane helix</keyword>
<dbReference type="Proteomes" id="UP000567179">
    <property type="component" value="Unassembled WGS sequence"/>
</dbReference>
<evidence type="ECO:0000256" key="6">
    <source>
        <dbReference type="SAM" id="MobiDB-lite"/>
    </source>
</evidence>
<dbReference type="InterPro" id="IPR039020">
    <property type="entry name" value="PaxB-like"/>
</dbReference>
<dbReference type="GO" id="GO:0016020">
    <property type="term" value="C:membrane"/>
    <property type="evidence" value="ECO:0007669"/>
    <property type="project" value="UniProtKB-SubCell"/>
</dbReference>
<feature type="region of interest" description="Disordered" evidence="6">
    <location>
        <begin position="1"/>
        <end position="35"/>
    </location>
</feature>
<organism evidence="8 9">
    <name type="scientific">Psilocybe cf. subviscida</name>
    <dbReference type="NCBI Taxonomy" id="2480587"/>
    <lineage>
        <taxon>Eukaryota</taxon>
        <taxon>Fungi</taxon>
        <taxon>Dikarya</taxon>
        <taxon>Basidiomycota</taxon>
        <taxon>Agaricomycotina</taxon>
        <taxon>Agaricomycetes</taxon>
        <taxon>Agaricomycetidae</taxon>
        <taxon>Agaricales</taxon>
        <taxon>Agaricineae</taxon>
        <taxon>Strophariaceae</taxon>
        <taxon>Psilocybe</taxon>
    </lineage>
</organism>
<dbReference type="OrthoDB" id="3240792at2759"/>
<proteinExistence type="inferred from homology"/>
<dbReference type="PANTHER" id="PTHR42038:SF2">
    <property type="entry name" value="TERPENE CYCLASE AUSL"/>
    <property type="match status" value="1"/>
</dbReference>